<dbReference type="WBParaSite" id="ES5_v2.g24636.t1">
    <property type="protein sequence ID" value="ES5_v2.g24636.t1"/>
    <property type="gene ID" value="ES5_v2.g24636"/>
</dbReference>
<organism evidence="1 2">
    <name type="scientific">Panagrolaimus sp. ES5</name>
    <dbReference type="NCBI Taxonomy" id="591445"/>
    <lineage>
        <taxon>Eukaryota</taxon>
        <taxon>Metazoa</taxon>
        <taxon>Ecdysozoa</taxon>
        <taxon>Nematoda</taxon>
        <taxon>Chromadorea</taxon>
        <taxon>Rhabditida</taxon>
        <taxon>Tylenchina</taxon>
        <taxon>Panagrolaimomorpha</taxon>
        <taxon>Panagrolaimoidea</taxon>
        <taxon>Panagrolaimidae</taxon>
        <taxon>Panagrolaimus</taxon>
    </lineage>
</organism>
<evidence type="ECO:0000313" key="2">
    <source>
        <dbReference type="WBParaSite" id="ES5_v2.g24636.t1"/>
    </source>
</evidence>
<name>A0AC34G4R1_9BILA</name>
<reference evidence="2" key="1">
    <citation type="submission" date="2022-11" db="UniProtKB">
        <authorList>
            <consortium name="WormBaseParasite"/>
        </authorList>
    </citation>
    <scope>IDENTIFICATION</scope>
</reference>
<dbReference type="Proteomes" id="UP000887579">
    <property type="component" value="Unplaced"/>
</dbReference>
<sequence length="116" mass="13022">MATLSTTSTKDTTGGSSETASTSYNAYTEMTAEQEFFLYELETTDSSSIGLVLRAIYDSGDVHKFARALEQRIAHYDKNILKVCTHHYQGFIDSMSQLKNLQGRCSEIKVSIFKFI</sequence>
<accession>A0AC34G4R1</accession>
<proteinExistence type="predicted"/>
<protein>
    <submittedName>
        <fullName evidence="2">Uncharacterized protein</fullName>
    </submittedName>
</protein>
<evidence type="ECO:0000313" key="1">
    <source>
        <dbReference type="Proteomes" id="UP000887579"/>
    </source>
</evidence>